<dbReference type="Gene3D" id="1.20.1260.60">
    <property type="entry name" value="Vacuolar protein sorting-associated protein Ist1"/>
    <property type="match status" value="1"/>
</dbReference>
<proteinExistence type="inferred from homology"/>
<name>A0AAV2GQU1_9ROSI</name>
<dbReference type="AlphaFoldDB" id="A0AAV2GQU1"/>
<evidence type="ECO:0008006" key="6">
    <source>
        <dbReference type="Google" id="ProtNLM"/>
    </source>
</evidence>
<reference evidence="4 5" key="1">
    <citation type="submission" date="2024-04" db="EMBL/GenBank/DDBJ databases">
        <authorList>
            <person name="Fracassetti M."/>
        </authorList>
    </citation>
    <scope>NUCLEOTIDE SEQUENCE [LARGE SCALE GENOMIC DNA]</scope>
</reference>
<dbReference type="InterPro" id="IPR005061">
    <property type="entry name" value="Ist1"/>
</dbReference>
<evidence type="ECO:0000313" key="4">
    <source>
        <dbReference type="EMBL" id="CAL1413024.1"/>
    </source>
</evidence>
<feature type="compositionally biased region" description="Polar residues" evidence="2">
    <location>
        <begin position="358"/>
        <end position="367"/>
    </location>
</feature>
<organism evidence="4 5">
    <name type="scientific">Linum trigynum</name>
    <dbReference type="NCBI Taxonomy" id="586398"/>
    <lineage>
        <taxon>Eukaryota</taxon>
        <taxon>Viridiplantae</taxon>
        <taxon>Streptophyta</taxon>
        <taxon>Embryophyta</taxon>
        <taxon>Tracheophyta</taxon>
        <taxon>Spermatophyta</taxon>
        <taxon>Magnoliopsida</taxon>
        <taxon>eudicotyledons</taxon>
        <taxon>Gunneridae</taxon>
        <taxon>Pentapetalae</taxon>
        <taxon>rosids</taxon>
        <taxon>fabids</taxon>
        <taxon>Malpighiales</taxon>
        <taxon>Linaceae</taxon>
        <taxon>Linum</taxon>
    </lineage>
</organism>
<evidence type="ECO:0000256" key="3">
    <source>
        <dbReference type="SAM" id="SignalP"/>
    </source>
</evidence>
<feature type="chain" id="PRO_5043393638" description="IST1-like protein" evidence="3">
    <location>
        <begin position="19"/>
        <end position="444"/>
    </location>
</feature>
<keyword evidence="3" id="KW-0732">Signal</keyword>
<evidence type="ECO:0000313" key="5">
    <source>
        <dbReference type="Proteomes" id="UP001497516"/>
    </source>
</evidence>
<keyword evidence="5" id="KW-1185">Reference proteome</keyword>
<protein>
    <recommendedName>
        <fullName evidence="6">IST1-like protein</fullName>
    </recommendedName>
</protein>
<dbReference type="EMBL" id="OZ034822">
    <property type="protein sequence ID" value="CAL1413024.1"/>
    <property type="molecule type" value="Genomic_DNA"/>
</dbReference>
<gene>
    <name evidence="4" type="ORF">LTRI10_LOCUS52279</name>
</gene>
<dbReference type="Pfam" id="PF03398">
    <property type="entry name" value="Ist1"/>
    <property type="match status" value="1"/>
</dbReference>
<feature type="region of interest" description="Disordered" evidence="2">
    <location>
        <begin position="328"/>
        <end position="367"/>
    </location>
</feature>
<dbReference type="FunFam" id="1.20.1260.60:FF:000002">
    <property type="entry name" value="Vacuolar protein sorting-associated protein IST1"/>
    <property type="match status" value="1"/>
</dbReference>
<dbReference type="PANTHER" id="PTHR12161:SF65">
    <property type="entry name" value="IST1-LIKE PROTEIN"/>
    <property type="match status" value="1"/>
</dbReference>
<dbReference type="GO" id="GO:0015031">
    <property type="term" value="P:protein transport"/>
    <property type="evidence" value="ECO:0007669"/>
    <property type="project" value="InterPro"/>
</dbReference>
<dbReference type="Proteomes" id="UP001497516">
    <property type="component" value="Chromosome 9"/>
</dbReference>
<comment type="similarity">
    <text evidence="1">Belongs to the IST1 family.</text>
</comment>
<accession>A0AAV2GQU1</accession>
<sequence length="444" mass="50663">MGLMSWLWIRLRASPLGGLMLGSQLRPAYKAQVDSSSFSRLRPQDIEALCCGSDQHRTKFQKQKKEREGDRGRKLDALLGRNFRASKLKVVTNLAVSRITILRKQRQARYSQAKSDVVDILKLQQHERALIRVEFVVKDRNMLDALDMMENYCRFLIERVMFLEKNKLENELKEAISSLIFASSRCAEFPELQEIRGIFQLRFGKEFIARAIKLRNNCGVSPKKLSAMQTTLESRIELLKNIASEVHITLDLKLHGHPPPAAELVREDVVDDHHMKQENSIPDEELISYEPLRARNRYTDVAAAAQEAFESAAYAVTAARAAIELSRSRSHHYHQDDHDTSCSESESDEKSTKLDSADNGTVAESPTTMDKQIILYEAYEEEEGENDQQLPGNIPALLEYHNLDQESGETVNWDGLKVSSDRPSNNLVQQLHVPQSRRVRKNTH</sequence>
<evidence type="ECO:0000256" key="1">
    <source>
        <dbReference type="ARBA" id="ARBA00005536"/>
    </source>
</evidence>
<dbReference type="InterPro" id="IPR042277">
    <property type="entry name" value="IST1-like"/>
</dbReference>
<evidence type="ECO:0000256" key="2">
    <source>
        <dbReference type="SAM" id="MobiDB-lite"/>
    </source>
</evidence>
<feature type="signal peptide" evidence="3">
    <location>
        <begin position="1"/>
        <end position="18"/>
    </location>
</feature>
<dbReference type="PANTHER" id="PTHR12161">
    <property type="entry name" value="IST1 FAMILY MEMBER"/>
    <property type="match status" value="1"/>
</dbReference>